<name>A0ABD5WQP2_9EURY</name>
<organism evidence="2 3">
    <name type="scientific">Halorussus caseinilyticus</name>
    <dbReference type="NCBI Taxonomy" id="3034025"/>
    <lineage>
        <taxon>Archaea</taxon>
        <taxon>Methanobacteriati</taxon>
        <taxon>Methanobacteriota</taxon>
        <taxon>Stenosarchaea group</taxon>
        <taxon>Halobacteria</taxon>
        <taxon>Halobacteriales</taxon>
        <taxon>Haladaptataceae</taxon>
        <taxon>Halorussus</taxon>
    </lineage>
</organism>
<keyword evidence="1" id="KW-0812">Transmembrane</keyword>
<accession>A0ABD5WQP2</accession>
<dbReference type="AlphaFoldDB" id="A0ABD5WQP2"/>
<keyword evidence="1" id="KW-1133">Transmembrane helix</keyword>
<gene>
    <name evidence="2" type="ORF">ACFQJ6_10025</name>
</gene>
<comment type="caution">
    <text evidence="2">The sequence shown here is derived from an EMBL/GenBank/DDBJ whole genome shotgun (WGS) entry which is preliminary data.</text>
</comment>
<sequence length="60" mass="5694">MVDDHTRLRGGIALVALGTVLLFGPVALGLPFAGTAGAVAVLGLAAGAVLVGTAGDGRPV</sequence>
<dbReference type="Proteomes" id="UP001596407">
    <property type="component" value="Unassembled WGS sequence"/>
</dbReference>
<proteinExistence type="predicted"/>
<keyword evidence="1" id="KW-0472">Membrane</keyword>
<dbReference type="GeneID" id="79302966"/>
<feature type="transmembrane region" description="Helical" evidence="1">
    <location>
        <begin position="36"/>
        <end position="55"/>
    </location>
</feature>
<evidence type="ECO:0000313" key="2">
    <source>
        <dbReference type="EMBL" id="MFC7080399.1"/>
    </source>
</evidence>
<evidence type="ECO:0008006" key="4">
    <source>
        <dbReference type="Google" id="ProtNLM"/>
    </source>
</evidence>
<feature type="transmembrane region" description="Helical" evidence="1">
    <location>
        <begin position="12"/>
        <end position="30"/>
    </location>
</feature>
<evidence type="ECO:0000256" key="1">
    <source>
        <dbReference type="SAM" id="Phobius"/>
    </source>
</evidence>
<keyword evidence="3" id="KW-1185">Reference proteome</keyword>
<protein>
    <recommendedName>
        <fullName evidence="4">Transporter</fullName>
    </recommendedName>
</protein>
<reference evidence="2 3" key="1">
    <citation type="journal article" date="2019" name="Int. J. Syst. Evol. Microbiol.">
        <title>The Global Catalogue of Microorganisms (GCM) 10K type strain sequencing project: providing services to taxonomists for standard genome sequencing and annotation.</title>
        <authorList>
            <consortium name="The Broad Institute Genomics Platform"/>
            <consortium name="The Broad Institute Genome Sequencing Center for Infectious Disease"/>
            <person name="Wu L."/>
            <person name="Ma J."/>
        </authorList>
    </citation>
    <scope>NUCLEOTIDE SEQUENCE [LARGE SCALE GENOMIC DNA]</scope>
    <source>
        <strain evidence="2 3">DT72</strain>
    </source>
</reference>
<dbReference type="EMBL" id="JBHSZH010000005">
    <property type="protein sequence ID" value="MFC7080399.1"/>
    <property type="molecule type" value="Genomic_DNA"/>
</dbReference>
<evidence type="ECO:0000313" key="3">
    <source>
        <dbReference type="Proteomes" id="UP001596407"/>
    </source>
</evidence>
<dbReference type="RefSeq" id="WP_276281746.1">
    <property type="nucleotide sequence ID" value="NZ_CP119809.1"/>
</dbReference>